<keyword evidence="1" id="KW-0255">Endonuclease</keyword>
<gene>
    <name evidence="1" type="ORF">EV668_3822</name>
</gene>
<keyword evidence="1" id="KW-0378">Hydrolase</keyword>
<protein>
    <submittedName>
        <fullName evidence="1">Endonuclease V</fullName>
    </submittedName>
</protein>
<dbReference type="OrthoDB" id="2593273at2"/>
<name>A0A4R7BQQ5_9HYPH</name>
<dbReference type="Proteomes" id="UP000295122">
    <property type="component" value="Unassembled WGS sequence"/>
</dbReference>
<dbReference type="AlphaFoldDB" id="A0A4R7BQQ5"/>
<evidence type="ECO:0000313" key="2">
    <source>
        <dbReference type="Proteomes" id="UP000295122"/>
    </source>
</evidence>
<dbReference type="Gene3D" id="3.30.2170.10">
    <property type="entry name" value="archaeoglobus fulgidus dsm 4304 superfamily"/>
    <property type="match status" value="1"/>
</dbReference>
<organism evidence="1 2">
    <name type="scientific">Enterovirga rhinocerotis</name>
    <dbReference type="NCBI Taxonomy" id="1339210"/>
    <lineage>
        <taxon>Bacteria</taxon>
        <taxon>Pseudomonadati</taxon>
        <taxon>Pseudomonadota</taxon>
        <taxon>Alphaproteobacteria</taxon>
        <taxon>Hyphomicrobiales</taxon>
        <taxon>Methylobacteriaceae</taxon>
        <taxon>Enterovirga</taxon>
    </lineage>
</organism>
<dbReference type="Pfam" id="PF04493">
    <property type="entry name" value="Endonuclease_5"/>
    <property type="match status" value="1"/>
</dbReference>
<proteinExistence type="predicted"/>
<dbReference type="InterPro" id="IPR007581">
    <property type="entry name" value="Endonuclease-V"/>
</dbReference>
<dbReference type="EMBL" id="SNZR01000015">
    <property type="protein sequence ID" value="TDR87958.1"/>
    <property type="molecule type" value="Genomic_DNA"/>
</dbReference>
<comment type="caution">
    <text evidence="1">The sequence shown here is derived from an EMBL/GenBank/DDBJ whole genome shotgun (WGS) entry which is preliminary data.</text>
</comment>
<sequence length="174" mass="18473">MILAVDVDYGTAGGAVAAGLLFDDWGAARADRVIIRTLDEVGEYRPGRFFERELPCILAVLEDAEAPELIIVDGYAWLGAERKPGLGARLHGLVGLPVIGVAKTPFAGTPADAAVLRGRSSKPLFVTAAGMDETLARARVAAMHGPHRVPTLLRAVDRACRTGWIERQPHGAAD</sequence>
<reference evidence="1 2" key="1">
    <citation type="submission" date="2019-03" db="EMBL/GenBank/DDBJ databases">
        <title>Genomic Encyclopedia of Type Strains, Phase IV (KMG-IV): sequencing the most valuable type-strain genomes for metagenomic binning, comparative biology and taxonomic classification.</title>
        <authorList>
            <person name="Goeker M."/>
        </authorList>
    </citation>
    <scope>NUCLEOTIDE SEQUENCE [LARGE SCALE GENOMIC DNA]</scope>
    <source>
        <strain evidence="1 2">DSM 25903</strain>
    </source>
</reference>
<evidence type="ECO:0000313" key="1">
    <source>
        <dbReference type="EMBL" id="TDR87958.1"/>
    </source>
</evidence>
<dbReference type="GO" id="GO:0004519">
    <property type="term" value="F:endonuclease activity"/>
    <property type="evidence" value="ECO:0007669"/>
    <property type="project" value="UniProtKB-KW"/>
</dbReference>
<keyword evidence="2" id="KW-1185">Reference proteome</keyword>
<accession>A0A4R7BQQ5</accession>
<keyword evidence="1" id="KW-0540">Nuclease</keyword>
<dbReference type="RefSeq" id="WP_133773034.1">
    <property type="nucleotide sequence ID" value="NZ_SNZR01000015.1"/>
</dbReference>
<dbReference type="GO" id="GO:0006281">
    <property type="term" value="P:DNA repair"/>
    <property type="evidence" value="ECO:0007669"/>
    <property type="project" value="InterPro"/>
</dbReference>